<evidence type="ECO:0000259" key="1">
    <source>
        <dbReference type="Pfam" id="PF00724"/>
    </source>
</evidence>
<feature type="domain" description="NADH:flavin oxidoreductase/NADH oxidase N-terminal" evidence="1">
    <location>
        <begin position="2"/>
        <end position="236"/>
    </location>
</feature>
<dbReference type="Proteomes" id="UP000794436">
    <property type="component" value="Unassembled WGS sequence"/>
</dbReference>
<dbReference type="EMBL" id="SPLM01000110">
    <property type="protein sequence ID" value="TMW59087.1"/>
    <property type="molecule type" value="Genomic_DNA"/>
</dbReference>
<dbReference type="InterPro" id="IPR001155">
    <property type="entry name" value="OxRdtase_FMN_N"/>
</dbReference>
<comment type="caution">
    <text evidence="2">The sequence shown here is derived from an EMBL/GenBank/DDBJ whole genome shotgun (WGS) entry which is preliminary data.</text>
</comment>
<dbReference type="Pfam" id="PF00724">
    <property type="entry name" value="Oxidored_FMN"/>
    <property type="match status" value="1"/>
</dbReference>
<organism evidence="2 3">
    <name type="scientific">Pythium oligandrum</name>
    <name type="common">Mycoparasitic fungus</name>
    <dbReference type="NCBI Taxonomy" id="41045"/>
    <lineage>
        <taxon>Eukaryota</taxon>
        <taxon>Sar</taxon>
        <taxon>Stramenopiles</taxon>
        <taxon>Oomycota</taxon>
        <taxon>Peronosporomycetes</taxon>
        <taxon>Pythiales</taxon>
        <taxon>Pythiaceae</taxon>
        <taxon>Pythium</taxon>
    </lineage>
</organism>
<proteinExistence type="predicted"/>
<dbReference type="PANTHER" id="PTHR22893">
    <property type="entry name" value="NADH OXIDOREDUCTASE-RELATED"/>
    <property type="match status" value="1"/>
</dbReference>
<sequence length="264" mass="28942">MGRQAHSSFNAKNETVAPSALGITEGHLRNIKGEAVAYEVPRALETHEIPAIVEDYRKSAELAKQVGFDGAEIHAANDYLVDLFLQSSTNKRADKYGGSVENRTRFLLEIIDAIKTVWPSDRICVRLSPNGAFAQMGGEDNVETFTYVFQQLNKLNLGYVALLDGFGFGYHGKCRVVKVFDAKTHFKGNVIATNSYACDTAEGVVRSGAADAVGFGRLYISNPDLAERFQNGWPLNPDAANEDYWDSSKGAQGYTTFPAYTPQP</sequence>
<evidence type="ECO:0000313" key="2">
    <source>
        <dbReference type="EMBL" id="TMW59087.1"/>
    </source>
</evidence>
<dbReference type="OrthoDB" id="432686at2759"/>
<name>A0A8K1FGV0_PYTOL</name>
<accession>A0A8K1FGV0</accession>
<dbReference type="InterPro" id="IPR013785">
    <property type="entry name" value="Aldolase_TIM"/>
</dbReference>
<dbReference type="PANTHER" id="PTHR22893:SF91">
    <property type="entry name" value="NADPH DEHYDROGENASE 2-RELATED"/>
    <property type="match status" value="1"/>
</dbReference>
<dbReference type="SUPFAM" id="SSF51395">
    <property type="entry name" value="FMN-linked oxidoreductases"/>
    <property type="match status" value="1"/>
</dbReference>
<reference evidence="2" key="1">
    <citation type="submission" date="2019-03" db="EMBL/GenBank/DDBJ databases">
        <title>Long read genome sequence of the mycoparasitic Pythium oligandrum ATCC 38472 isolated from sugarbeet rhizosphere.</title>
        <authorList>
            <person name="Gaulin E."/>
        </authorList>
    </citation>
    <scope>NUCLEOTIDE SEQUENCE</scope>
    <source>
        <strain evidence="2">ATCC 38472_TT</strain>
    </source>
</reference>
<dbReference type="GO" id="GO:0010181">
    <property type="term" value="F:FMN binding"/>
    <property type="evidence" value="ECO:0007669"/>
    <property type="project" value="InterPro"/>
</dbReference>
<dbReference type="Gene3D" id="3.20.20.70">
    <property type="entry name" value="Aldolase class I"/>
    <property type="match status" value="1"/>
</dbReference>
<dbReference type="GO" id="GO:0016491">
    <property type="term" value="F:oxidoreductase activity"/>
    <property type="evidence" value="ECO:0007669"/>
    <property type="project" value="InterPro"/>
</dbReference>
<dbReference type="AlphaFoldDB" id="A0A8K1FGV0"/>
<evidence type="ECO:0000313" key="3">
    <source>
        <dbReference type="Proteomes" id="UP000794436"/>
    </source>
</evidence>
<keyword evidence="3" id="KW-1185">Reference proteome</keyword>
<protein>
    <recommendedName>
        <fullName evidence="1">NADH:flavin oxidoreductase/NADH oxidase N-terminal domain-containing protein</fullName>
    </recommendedName>
</protein>
<gene>
    <name evidence="2" type="ORF">Poli38472_007232</name>
</gene>
<dbReference type="InterPro" id="IPR045247">
    <property type="entry name" value="Oye-like"/>
</dbReference>